<dbReference type="AlphaFoldDB" id="A0A914E721"/>
<keyword evidence="1" id="KW-0732">Signal</keyword>
<dbReference type="Pfam" id="PF17919">
    <property type="entry name" value="RT_RNaseH_2"/>
    <property type="match status" value="1"/>
</dbReference>
<accession>A0A914E721</accession>
<feature type="chain" id="PRO_5037386975" evidence="1">
    <location>
        <begin position="17"/>
        <end position="130"/>
    </location>
</feature>
<name>A0A914E721_9BILA</name>
<evidence type="ECO:0000259" key="2">
    <source>
        <dbReference type="Pfam" id="PF17919"/>
    </source>
</evidence>
<dbReference type="Proteomes" id="UP000887540">
    <property type="component" value="Unplaced"/>
</dbReference>
<evidence type="ECO:0000313" key="4">
    <source>
        <dbReference type="WBParaSite" id="ACRNAN_scaffold6143.g12111.t1"/>
    </source>
</evidence>
<evidence type="ECO:0000313" key="3">
    <source>
        <dbReference type="Proteomes" id="UP000887540"/>
    </source>
</evidence>
<sequence length="130" mass="15404">MKILIFLSLIYFYASAQQNFDDYNFIVDVDVLNHNIRASLIRRYEDQDEEPIAEFLHPLTSTEKKYSRMEKNTLGVYYALTKFNDFIDDELFTLRVYSMGKVLLDYDFVVEYKKGDFYAGDDVIMQQNDG</sequence>
<dbReference type="InterPro" id="IPR041577">
    <property type="entry name" value="RT_RNaseH_2"/>
</dbReference>
<protein>
    <submittedName>
        <fullName evidence="4">Reverse transcriptase/retrotransposon-derived protein RNase H-like domain-containing protein</fullName>
    </submittedName>
</protein>
<keyword evidence="3" id="KW-1185">Reference proteome</keyword>
<evidence type="ECO:0000256" key="1">
    <source>
        <dbReference type="SAM" id="SignalP"/>
    </source>
</evidence>
<feature type="domain" description="Reverse transcriptase/retrotransposon-derived protein RNase H-like" evidence="2">
    <location>
        <begin position="22"/>
        <end position="93"/>
    </location>
</feature>
<dbReference type="WBParaSite" id="ACRNAN_scaffold6143.g12111.t1">
    <property type="protein sequence ID" value="ACRNAN_scaffold6143.g12111.t1"/>
    <property type="gene ID" value="ACRNAN_scaffold6143.g12111"/>
</dbReference>
<feature type="signal peptide" evidence="1">
    <location>
        <begin position="1"/>
        <end position="16"/>
    </location>
</feature>
<proteinExistence type="predicted"/>
<organism evidence="3 4">
    <name type="scientific">Acrobeloides nanus</name>
    <dbReference type="NCBI Taxonomy" id="290746"/>
    <lineage>
        <taxon>Eukaryota</taxon>
        <taxon>Metazoa</taxon>
        <taxon>Ecdysozoa</taxon>
        <taxon>Nematoda</taxon>
        <taxon>Chromadorea</taxon>
        <taxon>Rhabditida</taxon>
        <taxon>Tylenchina</taxon>
        <taxon>Cephalobomorpha</taxon>
        <taxon>Cephaloboidea</taxon>
        <taxon>Cephalobidae</taxon>
        <taxon>Acrobeloides</taxon>
    </lineage>
</organism>
<reference evidence="4" key="1">
    <citation type="submission" date="2022-11" db="UniProtKB">
        <authorList>
            <consortium name="WormBaseParasite"/>
        </authorList>
    </citation>
    <scope>IDENTIFICATION</scope>
</reference>